<dbReference type="AlphaFoldDB" id="A0A9D9N3L6"/>
<keyword evidence="1" id="KW-0732">Signal</keyword>
<accession>A0A9D9N3L6</accession>
<organism evidence="2 3">
    <name type="scientific">Candidatus Gallipaludibacter merdavium</name>
    <dbReference type="NCBI Taxonomy" id="2840839"/>
    <lineage>
        <taxon>Bacteria</taxon>
        <taxon>Pseudomonadati</taxon>
        <taxon>Bacteroidota</taxon>
        <taxon>Bacteroidia</taxon>
        <taxon>Bacteroidales</taxon>
        <taxon>Candidatus Gallipaludibacter</taxon>
    </lineage>
</organism>
<evidence type="ECO:0000256" key="1">
    <source>
        <dbReference type="SAM" id="SignalP"/>
    </source>
</evidence>
<reference evidence="2" key="2">
    <citation type="journal article" date="2021" name="PeerJ">
        <title>Extensive microbial diversity within the chicken gut microbiome revealed by metagenomics and culture.</title>
        <authorList>
            <person name="Gilroy R."/>
            <person name="Ravi A."/>
            <person name="Getino M."/>
            <person name="Pursley I."/>
            <person name="Horton D.L."/>
            <person name="Alikhan N.F."/>
            <person name="Baker D."/>
            <person name="Gharbi K."/>
            <person name="Hall N."/>
            <person name="Watson M."/>
            <person name="Adriaenssens E.M."/>
            <person name="Foster-Nyarko E."/>
            <person name="Jarju S."/>
            <person name="Secka A."/>
            <person name="Antonio M."/>
            <person name="Oren A."/>
            <person name="Chaudhuri R.R."/>
            <person name="La Ragione R."/>
            <person name="Hildebrand F."/>
            <person name="Pallen M.J."/>
        </authorList>
    </citation>
    <scope>NUCLEOTIDE SEQUENCE</scope>
    <source>
        <strain evidence="2">G3-3990</strain>
    </source>
</reference>
<feature type="signal peptide" evidence="1">
    <location>
        <begin position="1"/>
        <end position="19"/>
    </location>
</feature>
<dbReference type="Proteomes" id="UP000823641">
    <property type="component" value="Unassembled WGS sequence"/>
</dbReference>
<sequence>MKKLFLCLCLLVLSISINAQPIFWQEDRCLSVDAGYKRANLNCGNFDIAFIEATAYFEPQLGWEFSTRFEYGKDYLSFSPLSLIGLPFWIYSSTHGGEASVNLIGAIASIATAKLPIYIWDWFEITPSWDLFKLTKLYDDKKLKINANVGLQLKFYPLCWTYPVETLYISPYCHYEFAYKKNAADFTYNWWGDNIKRTDKSLFFGYSFGVAVGYYF</sequence>
<evidence type="ECO:0000313" key="3">
    <source>
        <dbReference type="Proteomes" id="UP000823641"/>
    </source>
</evidence>
<reference evidence="2" key="1">
    <citation type="submission" date="2020-10" db="EMBL/GenBank/DDBJ databases">
        <authorList>
            <person name="Gilroy R."/>
        </authorList>
    </citation>
    <scope>NUCLEOTIDE SEQUENCE</scope>
    <source>
        <strain evidence="2">G3-3990</strain>
    </source>
</reference>
<feature type="chain" id="PRO_5038593503" evidence="1">
    <location>
        <begin position="20"/>
        <end position="216"/>
    </location>
</feature>
<comment type="caution">
    <text evidence="2">The sequence shown here is derived from an EMBL/GenBank/DDBJ whole genome shotgun (WGS) entry which is preliminary data.</text>
</comment>
<evidence type="ECO:0000313" key="2">
    <source>
        <dbReference type="EMBL" id="MBO8459064.1"/>
    </source>
</evidence>
<proteinExistence type="predicted"/>
<protein>
    <submittedName>
        <fullName evidence="2">Uncharacterized protein</fullName>
    </submittedName>
</protein>
<gene>
    <name evidence="2" type="ORF">IAA73_01835</name>
</gene>
<name>A0A9D9N3L6_9BACT</name>
<dbReference type="EMBL" id="JADIMG010000017">
    <property type="protein sequence ID" value="MBO8459064.1"/>
    <property type="molecule type" value="Genomic_DNA"/>
</dbReference>